<protein>
    <submittedName>
        <fullName evidence="2">Guanitoxin biosynthesis heme-dependent pre-guanitoxin N-hydroxylase GntA</fullName>
    </submittedName>
</protein>
<accession>A0ABV5F3U3</accession>
<dbReference type="PANTHER" id="PTHR40045:SF1">
    <property type="entry name" value="YQCI_YCGG FAMILY PROTEIN"/>
    <property type="match status" value="1"/>
</dbReference>
<dbReference type="EMBL" id="JBHMEZ010000012">
    <property type="protein sequence ID" value="MFB9054101.1"/>
    <property type="molecule type" value="Genomic_DNA"/>
</dbReference>
<dbReference type="NCBIfam" id="NF041366">
    <property type="entry name" value="GntA_guanitoxin"/>
    <property type="match status" value="1"/>
</dbReference>
<reference evidence="2 3" key="1">
    <citation type="submission" date="2024-09" db="EMBL/GenBank/DDBJ databases">
        <authorList>
            <person name="Sun Q."/>
            <person name="Mori K."/>
        </authorList>
    </citation>
    <scope>NUCLEOTIDE SEQUENCE [LARGE SCALE GENOMIC DNA]</scope>
    <source>
        <strain evidence="2 3">CECT 8286</strain>
    </source>
</reference>
<organism evidence="2 3">
    <name type="scientific">Formosa undariae</name>
    <dbReference type="NCBI Taxonomy" id="1325436"/>
    <lineage>
        <taxon>Bacteria</taxon>
        <taxon>Pseudomonadati</taxon>
        <taxon>Bacteroidota</taxon>
        <taxon>Flavobacteriia</taxon>
        <taxon>Flavobacteriales</taxon>
        <taxon>Flavobacteriaceae</taxon>
        <taxon>Formosa</taxon>
    </lineage>
</organism>
<evidence type="ECO:0000256" key="1">
    <source>
        <dbReference type="SAM" id="MobiDB-lite"/>
    </source>
</evidence>
<proteinExistence type="predicted"/>
<feature type="region of interest" description="Disordered" evidence="1">
    <location>
        <begin position="183"/>
        <end position="211"/>
    </location>
</feature>
<dbReference type="PANTHER" id="PTHR40045">
    <property type="entry name" value="YCGG FAMILY PROTEIN"/>
    <property type="match status" value="1"/>
</dbReference>
<gene>
    <name evidence="2" type="primary">gntA</name>
    <name evidence="2" type="ORF">ACFFVB_13515</name>
</gene>
<name>A0ABV5F3U3_9FLAO</name>
<keyword evidence="3" id="KW-1185">Reference proteome</keyword>
<evidence type="ECO:0000313" key="3">
    <source>
        <dbReference type="Proteomes" id="UP001589605"/>
    </source>
</evidence>
<sequence length="225" mass="26600">MESKINNTLYKTEAVEADFKDFILKQKHPCVMAKTVFLMDKYHLKAYDSINSKDSAKAVLKDLEDYINQYDFDSNEFESFIAVFPDDTFETEIEFENKLWKFLQQLHELDDKAWDPSVSNNPEDSNFSFSLKGKAFYIVGLHPNSSRIARQSPQPTIVFNLHWQFEKLREMGTYKRVKKRIRKRDKKRQGTINPVLKDFGNDTETKQYSGREVERDWACPFHSKK</sequence>
<comment type="caution">
    <text evidence="2">The sequence shown here is derived from an EMBL/GenBank/DDBJ whole genome shotgun (WGS) entry which is preliminary data.</text>
</comment>
<feature type="compositionally biased region" description="Basic and acidic residues" evidence="1">
    <location>
        <begin position="199"/>
        <end position="211"/>
    </location>
</feature>
<dbReference type="InterPro" id="IPR014988">
    <property type="entry name" value="Uncharacterised_YqcI/YcgG"/>
</dbReference>
<dbReference type="Pfam" id="PF08892">
    <property type="entry name" value="YqcI_YcgG"/>
    <property type="match status" value="1"/>
</dbReference>
<dbReference type="RefSeq" id="WP_382383532.1">
    <property type="nucleotide sequence ID" value="NZ_JBHMEZ010000012.1"/>
</dbReference>
<evidence type="ECO:0000313" key="2">
    <source>
        <dbReference type="EMBL" id="MFB9054101.1"/>
    </source>
</evidence>
<dbReference type="Proteomes" id="UP001589605">
    <property type="component" value="Unassembled WGS sequence"/>
</dbReference>